<keyword evidence="6" id="KW-0472">Membrane</keyword>
<dbReference type="EMBL" id="WUUU01000170">
    <property type="protein sequence ID" value="MXR21922.1"/>
    <property type="molecule type" value="Genomic_DNA"/>
</dbReference>
<dbReference type="InterPro" id="IPR008972">
    <property type="entry name" value="Cupredoxin"/>
</dbReference>
<accession>A0A6B0SSC4</accession>
<feature type="binding site" evidence="7">
    <location>
        <position position="146"/>
    </location>
    <ligand>
        <name>Cu cation</name>
        <dbReference type="ChEBI" id="CHEBI:23378"/>
    </ligand>
</feature>
<dbReference type="PRINTS" id="PR00157">
    <property type="entry name" value="PLASTOCYANIN"/>
</dbReference>
<dbReference type="CDD" id="cd04220">
    <property type="entry name" value="Halocyanin"/>
    <property type="match status" value="1"/>
</dbReference>
<name>A0A6B0SSC4_9EURY</name>
<dbReference type="PANTHER" id="PTHR34192:SF10">
    <property type="entry name" value="PLASTOCYANIN MAJOR ISOFORM, CHLOROPLASTIC-RELATED"/>
    <property type="match status" value="1"/>
</dbReference>
<dbReference type="InterPro" id="IPR002387">
    <property type="entry name" value="Plastocyanin"/>
</dbReference>
<evidence type="ECO:0000256" key="6">
    <source>
        <dbReference type="ARBA" id="ARBA00023136"/>
    </source>
</evidence>
<dbReference type="InterPro" id="IPR000923">
    <property type="entry name" value="BlueCu_1"/>
</dbReference>
<dbReference type="Pfam" id="PF00127">
    <property type="entry name" value="Copper-bind"/>
    <property type="match status" value="1"/>
</dbReference>
<keyword evidence="5 7" id="KW-0186">Copper</keyword>
<dbReference type="Proteomes" id="UP000471521">
    <property type="component" value="Unassembled WGS sequence"/>
</dbReference>
<organism evidence="10 11">
    <name type="scientific">Halobacterium bonnevillei</name>
    <dbReference type="NCBI Taxonomy" id="2692200"/>
    <lineage>
        <taxon>Archaea</taxon>
        <taxon>Methanobacteriati</taxon>
        <taxon>Methanobacteriota</taxon>
        <taxon>Stenosarchaea group</taxon>
        <taxon>Halobacteria</taxon>
        <taxon>Halobacteriales</taxon>
        <taxon>Halobacteriaceae</taxon>
        <taxon>Halobacterium</taxon>
    </lineage>
</organism>
<evidence type="ECO:0000256" key="1">
    <source>
        <dbReference type="ARBA" id="ARBA00004370"/>
    </source>
</evidence>
<evidence type="ECO:0000256" key="5">
    <source>
        <dbReference type="ARBA" id="ARBA00023008"/>
    </source>
</evidence>
<feature type="binding site" evidence="7">
    <location>
        <position position="89"/>
    </location>
    <ligand>
        <name>Cu cation</name>
        <dbReference type="ChEBI" id="CHEBI:23378"/>
    </ligand>
</feature>
<feature type="binding site" evidence="7">
    <location>
        <position position="143"/>
    </location>
    <ligand>
        <name>Cu cation</name>
        <dbReference type="ChEBI" id="CHEBI:23378"/>
    </ligand>
</feature>
<evidence type="ECO:0000256" key="8">
    <source>
        <dbReference type="SAM" id="MobiDB-lite"/>
    </source>
</evidence>
<dbReference type="PROSITE" id="PS00196">
    <property type="entry name" value="COPPER_BLUE"/>
    <property type="match status" value="1"/>
</dbReference>
<evidence type="ECO:0000256" key="7">
    <source>
        <dbReference type="PIRSR" id="PIRSR602387-1"/>
    </source>
</evidence>
<comment type="caution">
    <text evidence="10">The sequence shown here is derived from an EMBL/GenBank/DDBJ whole genome shotgun (WGS) entry which is preliminary data.</text>
</comment>
<dbReference type="SUPFAM" id="SSF49503">
    <property type="entry name" value="Cupredoxins"/>
    <property type="match status" value="1"/>
</dbReference>
<evidence type="ECO:0000313" key="11">
    <source>
        <dbReference type="Proteomes" id="UP000471521"/>
    </source>
</evidence>
<reference evidence="10 11" key="1">
    <citation type="submission" date="2019-12" db="EMBL/GenBank/DDBJ databases">
        <title>Isolation and characterization of three novel carbon monoxide-oxidizing members of Halobacteria from salione crusts and soils.</title>
        <authorList>
            <person name="Myers M.R."/>
            <person name="King G.M."/>
        </authorList>
    </citation>
    <scope>NUCLEOTIDE SEQUENCE [LARGE SCALE GENOMIC DNA]</scope>
    <source>
        <strain evidence="10 11">PCN9</strain>
    </source>
</reference>
<gene>
    <name evidence="10" type="ORF">GRX66_15400</name>
</gene>
<evidence type="ECO:0000256" key="3">
    <source>
        <dbReference type="ARBA" id="ARBA00022723"/>
    </source>
</evidence>
<proteinExistence type="predicted"/>
<feature type="binding site" evidence="7">
    <location>
        <position position="151"/>
    </location>
    <ligand>
        <name>Cu cation</name>
        <dbReference type="ChEBI" id="CHEBI:23378"/>
    </ligand>
</feature>
<keyword evidence="4" id="KW-0249">Electron transport</keyword>
<feature type="compositionally biased region" description="Acidic residues" evidence="8">
    <location>
        <begin position="31"/>
        <end position="41"/>
    </location>
</feature>
<dbReference type="GO" id="GO:0009055">
    <property type="term" value="F:electron transfer activity"/>
    <property type="evidence" value="ECO:0007669"/>
    <property type="project" value="InterPro"/>
</dbReference>
<dbReference type="GO" id="GO:0016020">
    <property type="term" value="C:membrane"/>
    <property type="evidence" value="ECO:0007669"/>
    <property type="project" value="UniProtKB-SubCell"/>
</dbReference>
<dbReference type="GO" id="GO:0005507">
    <property type="term" value="F:copper ion binding"/>
    <property type="evidence" value="ECO:0007669"/>
    <property type="project" value="InterPro"/>
</dbReference>
<protein>
    <submittedName>
        <fullName evidence="10">Halocyanin</fullName>
    </submittedName>
</protein>
<evidence type="ECO:0000313" key="10">
    <source>
        <dbReference type="EMBL" id="MXR21922.1"/>
    </source>
</evidence>
<keyword evidence="11" id="KW-1185">Reference proteome</keyword>
<evidence type="ECO:0000256" key="2">
    <source>
        <dbReference type="ARBA" id="ARBA00022448"/>
    </source>
</evidence>
<keyword evidence="3 7" id="KW-0479">Metal-binding</keyword>
<dbReference type="PANTHER" id="PTHR34192">
    <property type="entry name" value="PLASTOCYANIN MAJOR ISOFORM, CHLOROPLASTIC-RELATED"/>
    <property type="match status" value="1"/>
</dbReference>
<dbReference type="RefSeq" id="WP_159527339.1">
    <property type="nucleotide sequence ID" value="NZ_WUUU01000170.1"/>
</dbReference>
<dbReference type="PROSITE" id="PS51257">
    <property type="entry name" value="PROKAR_LIPOPROTEIN"/>
    <property type="match status" value="1"/>
</dbReference>
<dbReference type="AlphaFoldDB" id="A0A6B0SSC4"/>
<feature type="domain" description="Blue (type 1) copper" evidence="9">
    <location>
        <begin position="60"/>
        <end position="158"/>
    </location>
</feature>
<evidence type="ECO:0000259" key="9">
    <source>
        <dbReference type="Pfam" id="PF00127"/>
    </source>
</evidence>
<feature type="region of interest" description="Disordered" evidence="8">
    <location>
        <begin position="28"/>
        <end position="64"/>
    </location>
</feature>
<sequence length="158" mass="16193">MSEFYSRRQFVASTGAVGVAALAGCTGGDGDGGDSGDDETTAPETTESSGGGGDNVVEVGPGGSLAFEPEEITVSVGDTVTWEFVSPSHNVSAWPDMDDTVSIPDDADGFGTMEEGGDAYATVEQGETFEHTFETAGEYTYVCVPHVASDMVGTVVVE</sequence>
<comment type="subcellular location">
    <subcellularLocation>
        <location evidence="1">Membrane</location>
    </subcellularLocation>
</comment>
<dbReference type="OrthoDB" id="186995at2157"/>
<keyword evidence="2" id="KW-0813">Transport</keyword>
<comment type="cofactor">
    <cofactor evidence="7">
        <name>Cu(2+)</name>
        <dbReference type="ChEBI" id="CHEBI:29036"/>
    </cofactor>
    <text evidence="7">The crystal structure with reduced Cu(1+) has also been determined.</text>
</comment>
<dbReference type="InterPro" id="IPR028871">
    <property type="entry name" value="BlueCu_1_BS"/>
</dbReference>
<dbReference type="Gene3D" id="2.60.40.420">
    <property type="entry name" value="Cupredoxins - blue copper proteins"/>
    <property type="match status" value="1"/>
</dbReference>
<evidence type="ECO:0000256" key="4">
    <source>
        <dbReference type="ARBA" id="ARBA00022982"/>
    </source>
</evidence>